<dbReference type="InterPro" id="IPR004843">
    <property type="entry name" value="Calcineurin-like_PHP"/>
</dbReference>
<dbReference type="GO" id="GO:0016787">
    <property type="term" value="F:hydrolase activity"/>
    <property type="evidence" value="ECO:0007669"/>
    <property type="project" value="UniProtKB-KW"/>
</dbReference>
<dbReference type="Proteomes" id="UP000463138">
    <property type="component" value="Unassembled WGS sequence"/>
</dbReference>
<dbReference type="Pfam" id="PF00149">
    <property type="entry name" value="Metallophos"/>
    <property type="match status" value="1"/>
</dbReference>
<dbReference type="PANTHER" id="PTHR42988:SF2">
    <property type="entry name" value="CYCLIC NUCLEOTIDE PHOSPHODIESTERASE CBUA0032-RELATED"/>
    <property type="match status" value="1"/>
</dbReference>
<dbReference type="InterPro" id="IPR029052">
    <property type="entry name" value="Metallo-depent_PP-like"/>
</dbReference>
<evidence type="ECO:0000313" key="7">
    <source>
        <dbReference type="Proteomes" id="UP000463138"/>
    </source>
</evidence>
<keyword evidence="2" id="KW-0378">Hydrolase</keyword>
<dbReference type="GO" id="GO:0046872">
    <property type="term" value="F:metal ion binding"/>
    <property type="evidence" value="ECO:0007669"/>
    <property type="project" value="UniProtKB-KW"/>
</dbReference>
<evidence type="ECO:0000256" key="4">
    <source>
        <dbReference type="ARBA" id="ARBA00025742"/>
    </source>
</evidence>
<dbReference type="Gene3D" id="3.60.21.10">
    <property type="match status" value="1"/>
</dbReference>
<keyword evidence="3" id="KW-0408">Iron</keyword>
<keyword evidence="7" id="KW-1185">Reference proteome</keyword>
<dbReference type="PANTHER" id="PTHR42988">
    <property type="entry name" value="PHOSPHOHYDROLASE"/>
    <property type="match status" value="1"/>
</dbReference>
<proteinExistence type="inferred from homology"/>
<organism evidence="6 7">
    <name type="scientific">Halopseudomonas laoshanensis</name>
    <dbReference type="NCBI Taxonomy" id="2268758"/>
    <lineage>
        <taxon>Bacteria</taxon>
        <taxon>Pseudomonadati</taxon>
        <taxon>Pseudomonadota</taxon>
        <taxon>Gammaproteobacteria</taxon>
        <taxon>Pseudomonadales</taxon>
        <taxon>Pseudomonadaceae</taxon>
        <taxon>Halopseudomonas</taxon>
    </lineage>
</organism>
<keyword evidence="1" id="KW-0479">Metal-binding</keyword>
<evidence type="ECO:0000313" key="6">
    <source>
        <dbReference type="EMBL" id="KAA0695175.1"/>
    </source>
</evidence>
<accession>A0A7V7KVN8</accession>
<evidence type="ECO:0000259" key="5">
    <source>
        <dbReference type="Pfam" id="PF00149"/>
    </source>
</evidence>
<evidence type="ECO:0000256" key="3">
    <source>
        <dbReference type="ARBA" id="ARBA00023004"/>
    </source>
</evidence>
<comment type="similarity">
    <text evidence="4">Belongs to the cyclic nucleotide phosphodiesterase class-III family.</text>
</comment>
<protein>
    <submittedName>
        <fullName evidence="6">Metallophosphoesterase</fullName>
    </submittedName>
</protein>
<comment type="caution">
    <text evidence="6">The sequence shown here is derived from an EMBL/GenBank/DDBJ whole genome shotgun (WGS) entry which is preliminary data.</text>
</comment>
<dbReference type="EMBL" id="QOVF01000002">
    <property type="protein sequence ID" value="KAA0695175.1"/>
    <property type="molecule type" value="Genomic_DNA"/>
</dbReference>
<feature type="domain" description="Calcineurin-like phosphoesterase" evidence="5">
    <location>
        <begin position="4"/>
        <end position="190"/>
    </location>
</feature>
<dbReference type="OrthoDB" id="9811542at2"/>
<gene>
    <name evidence="6" type="ORF">DT594_10080</name>
</gene>
<dbReference type="RefSeq" id="WP_149332535.1">
    <property type="nucleotide sequence ID" value="NZ_QOVF01000002.1"/>
</dbReference>
<dbReference type="InterPro" id="IPR050884">
    <property type="entry name" value="CNP_phosphodiesterase-III"/>
</dbReference>
<evidence type="ECO:0000256" key="2">
    <source>
        <dbReference type="ARBA" id="ARBA00022801"/>
    </source>
</evidence>
<sequence>MIQLLQISDTHFGTERPEVMAAIRQLCREHAPELVILSGDITQRARRVQFAAAKDFTDQLNAPLLSVPGNHDLPLFNLLARLFSPYRNYRRYFGDELEPEFETDRMLVIGVNSTRLGRHKNGELTDEQIERVAGRLRQAGPDQLRVVVQHHPVRAVEATDTANLMINREKAVPAWVDAGMDLVLGGHIHLPYVLPLYGKEGKEGRQAWTVQAGTAVSERVRGNISNSVNLISYQHVHGQPQCVVERWDYSQTSQRFESARSTAVALSRNPA</sequence>
<dbReference type="AlphaFoldDB" id="A0A7V7KVN8"/>
<reference evidence="6 7" key="1">
    <citation type="submission" date="2018-07" db="EMBL/GenBank/DDBJ databases">
        <title>Pseudomonas laoshanensis sp. nov., isolated from soil.</title>
        <authorList>
            <person name="Sun J."/>
            <person name="Yu L."/>
            <person name="Wang M."/>
            <person name="Zhang C."/>
        </authorList>
    </citation>
    <scope>NUCLEOTIDE SEQUENCE [LARGE SCALE GENOMIC DNA]</scope>
    <source>
        <strain evidence="6 7">Y22</strain>
    </source>
</reference>
<evidence type="ECO:0000256" key="1">
    <source>
        <dbReference type="ARBA" id="ARBA00022723"/>
    </source>
</evidence>
<name>A0A7V7KVN8_9GAMM</name>
<dbReference type="SUPFAM" id="SSF56300">
    <property type="entry name" value="Metallo-dependent phosphatases"/>
    <property type="match status" value="1"/>
</dbReference>